<gene>
    <name evidence="3" type="ORF">hbim_02613</name>
    <name evidence="2" type="ORF">MMAGJ_19350</name>
</gene>
<reference evidence="3" key="3">
    <citation type="submission" date="2023-03" db="EMBL/GenBank/DDBJ databases">
        <title>Draft genome sequence of a Mycolicibacterium mageritense strain H4_3_1 isolated from a hybrid biological-inorganic system reactor.</title>
        <authorList>
            <person name="Feng X."/>
            <person name="Kazama D."/>
            <person name="Sato K."/>
            <person name="Kobayashi H."/>
        </authorList>
    </citation>
    <scope>NUCLEOTIDE SEQUENCE</scope>
    <source>
        <strain evidence="3">H4_3_1</strain>
    </source>
</reference>
<evidence type="ECO:0000313" key="3">
    <source>
        <dbReference type="EMBL" id="BDY28678.1"/>
    </source>
</evidence>
<protein>
    <submittedName>
        <fullName evidence="3">Uncharacterized protein</fullName>
    </submittedName>
</protein>
<dbReference type="AlphaFoldDB" id="A0AAI8XND3"/>
<sequence>MTESSNDETGPSDTLPPSEATDSDEVANVDGDEVVDPPEDWQAADEPPGPSESLDRKLDAEEPDVTSDEPPRRDVDERVAEAEDVEVVHPDDTRDEPDDGDSLFPVVR</sequence>
<feature type="compositionally biased region" description="Basic and acidic residues" evidence="1">
    <location>
        <begin position="69"/>
        <end position="92"/>
    </location>
</feature>
<feature type="region of interest" description="Disordered" evidence="1">
    <location>
        <begin position="1"/>
        <end position="108"/>
    </location>
</feature>
<organism evidence="3 5">
    <name type="scientific">Mycolicibacterium mageritense</name>
    <name type="common">Mycobacterium mageritense</name>
    <dbReference type="NCBI Taxonomy" id="53462"/>
    <lineage>
        <taxon>Bacteria</taxon>
        <taxon>Bacillati</taxon>
        <taxon>Actinomycetota</taxon>
        <taxon>Actinomycetes</taxon>
        <taxon>Mycobacteriales</taxon>
        <taxon>Mycobacteriaceae</taxon>
        <taxon>Mycolicibacterium</taxon>
    </lineage>
</organism>
<dbReference type="Proteomes" id="UP001241092">
    <property type="component" value="Chromosome"/>
</dbReference>
<dbReference type="EMBL" id="AP027452">
    <property type="protein sequence ID" value="BDY28678.1"/>
    <property type="molecule type" value="Genomic_DNA"/>
</dbReference>
<reference evidence="2" key="2">
    <citation type="submission" date="2020-02" db="EMBL/GenBank/DDBJ databases">
        <authorList>
            <person name="Matsumoto Y."/>
            <person name="Motooka D."/>
            <person name="Nakamura S."/>
        </authorList>
    </citation>
    <scope>NUCLEOTIDE SEQUENCE</scope>
    <source>
        <strain evidence="2">JCM 12375</strain>
    </source>
</reference>
<feature type="compositionally biased region" description="Polar residues" evidence="1">
    <location>
        <begin position="1"/>
        <end position="12"/>
    </location>
</feature>
<reference evidence="2 4" key="1">
    <citation type="journal article" date="2019" name="Emerg. Microbes Infect.">
        <title>Comprehensive subspecies identification of 175 nontuberculous mycobacteria species based on 7547 genomic profiles.</title>
        <authorList>
            <person name="Matsumoto Y."/>
            <person name="Kinjo T."/>
            <person name="Motooka D."/>
            <person name="Nabeya D."/>
            <person name="Jung N."/>
            <person name="Uechi K."/>
            <person name="Horii T."/>
            <person name="Iida T."/>
            <person name="Fujita J."/>
            <person name="Nakamura S."/>
        </authorList>
    </citation>
    <scope>NUCLEOTIDE SEQUENCE [LARGE SCALE GENOMIC DNA]</scope>
    <source>
        <strain evidence="2 4">JCM 12375</strain>
    </source>
</reference>
<feature type="compositionally biased region" description="Acidic residues" evidence="1">
    <location>
        <begin position="21"/>
        <end position="43"/>
    </location>
</feature>
<accession>A0AAI8XND3</accession>
<evidence type="ECO:0000313" key="4">
    <source>
        <dbReference type="Proteomes" id="UP000465622"/>
    </source>
</evidence>
<dbReference type="RefSeq" id="WP_036432622.1">
    <property type="nucleotide sequence ID" value="NZ_AP022567.1"/>
</dbReference>
<keyword evidence="4" id="KW-1185">Reference proteome</keyword>
<evidence type="ECO:0000256" key="1">
    <source>
        <dbReference type="SAM" id="MobiDB-lite"/>
    </source>
</evidence>
<name>A0AAI8XND3_MYCME</name>
<evidence type="ECO:0000313" key="5">
    <source>
        <dbReference type="Proteomes" id="UP001241092"/>
    </source>
</evidence>
<dbReference type="Proteomes" id="UP000465622">
    <property type="component" value="Chromosome"/>
</dbReference>
<proteinExistence type="predicted"/>
<dbReference type="EMBL" id="AP022567">
    <property type="protein sequence ID" value="BBX32653.1"/>
    <property type="molecule type" value="Genomic_DNA"/>
</dbReference>
<evidence type="ECO:0000313" key="2">
    <source>
        <dbReference type="EMBL" id="BBX32653.1"/>
    </source>
</evidence>